<reference evidence="1 2" key="1">
    <citation type="submission" date="2020-08" db="EMBL/GenBank/DDBJ databases">
        <title>Genomic Encyclopedia of Type Strains, Phase IV (KMG-IV): sequencing the most valuable type-strain genomes for metagenomic binning, comparative biology and taxonomic classification.</title>
        <authorList>
            <person name="Goeker M."/>
        </authorList>
    </citation>
    <scope>NUCLEOTIDE SEQUENCE [LARGE SCALE GENOMIC DNA]</scope>
    <source>
        <strain evidence="1 2">DSM 29781</strain>
    </source>
</reference>
<evidence type="ECO:0000313" key="2">
    <source>
        <dbReference type="Proteomes" id="UP000532440"/>
    </source>
</evidence>
<accession>A0A7W8M8Z8</accession>
<dbReference type="PANTHER" id="PTHR48100">
    <property type="entry name" value="BROAD-SPECIFICITY PHOSPHATASE YOR283W-RELATED"/>
    <property type="match status" value="1"/>
</dbReference>
<keyword evidence="2" id="KW-1185">Reference proteome</keyword>
<dbReference type="EMBL" id="JACHGB010000004">
    <property type="protein sequence ID" value="MBB5272323.1"/>
    <property type="molecule type" value="Genomic_DNA"/>
</dbReference>
<dbReference type="GO" id="GO:0005737">
    <property type="term" value="C:cytoplasm"/>
    <property type="evidence" value="ECO:0007669"/>
    <property type="project" value="TreeGrafter"/>
</dbReference>
<dbReference type="CDD" id="cd07067">
    <property type="entry name" value="HP_PGM_like"/>
    <property type="match status" value="1"/>
</dbReference>
<name>A0A7W8M8Z8_9BURK</name>
<dbReference type="Proteomes" id="UP000532440">
    <property type="component" value="Unassembled WGS sequence"/>
</dbReference>
<sequence length="224" mass="24695">MPLILLVRHAQASFGTDDYDRLSDLGRQQSRWLGEYFKARGLQFRNIYAGSLVRQQDTARELLSTMGHDASGLVTHDGLNEYRGEALYAAYTGGADPVAQQRSDFKGYWRIFRAAMQAWAEGRLPDMPETWDQFGGRMRSALGAAASGLERNDVALVVSSGGAIGRLLGEITGAPSSTAIEFNLQFRNTGFCELVSVGDSLRVASFNNVPHLEFPDRRHAITYA</sequence>
<dbReference type="Gene3D" id="3.40.50.1240">
    <property type="entry name" value="Phosphoglycerate mutase-like"/>
    <property type="match status" value="1"/>
</dbReference>
<dbReference type="InterPro" id="IPR050275">
    <property type="entry name" value="PGM_Phosphatase"/>
</dbReference>
<dbReference type="SMART" id="SM00855">
    <property type="entry name" value="PGAM"/>
    <property type="match status" value="1"/>
</dbReference>
<dbReference type="AlphaFoldDB" id="A0A7W8M8Z8"/>
<dbReference type="SUPFAM" id="SSF53254">
    <property type="entry name" value="Phosphoglycerate mutase-like"/>
    <property type="match status" value="1"/>
</dbReference>
<proteinExistence type="predicted"/>
<dbReference type="Pfam" id="PF00300">
    <property type="entry name" value="His_Phos_1"/>
    <property type="match status" value="1"/>
</dbReference>
<protein>
    <submittedName>
        <fullName evidence="1">Broad specificity phosphatase PhoE</fullName>
    </submittedName>
</protein>
<dbReference type="RefSeq" id="WP_183967615.1">
    <property type="nucleotide sequence ID" value="NZ_BAABEW010000002.1"/>
</dbReference>
<dbReference type="InterPro" id="IPR029033">
    <property type="entry name" value="His_PPase_superfam"/>
</dbReference>
<comment type="caution">
    <text evidence="1">The sequence shown here is derived from an EMBL/GenBank/DDBJ whole genome shotgun (WGS) entry which is preliminary data.</text>
</comment>
<dbReference type="GO" id="GO:0016791">
    <property type="term" value="F:phosphatase activity"/>
    <property type="evidence" value="ECO:0007669"/>
    <property type="project" value="TreeGrafter"/>
</dbReference>
<dbReference type="InterPro" id="IPR013078">
    <property type="entry name" value="His_Pase_superF_clade-1"/>
</dbReference>
<dbReference type="PANTHER" id="PTHR48100:SF1">
    <property type="entry name" value="HISTIDINE PHOSPHATASE FAMILY PROTEIN-RELATED"/>
    <property type="match status" value="1"/>
</dbReference>
<gene>
    <name evidence="1" type="ORF">HNQ70_002337</name>
</gene>
<evidence type="ECO:0000313" key="1">
    <source>
        <dbReference type="EMBL" id="MBB5272323.1"/>
    </source>
</evidence>
<organism evidence="1 2">
    <name type="scientific">Quisquiliibacterium transsilvanicum</name>
    <dbReference type="NCBI Taxonomy" id="1549638"/>
    <lineage>
        <taxon>Bacteria</taxon>
        <taxon>Pseudomonadati</taxon>
        <taxon>Pseudomonadota</taxon>
        <taxon>Betaproteobacteria</taxon>
        <taxon>Burkholderiales</taxon>
        <taxon>Burkholderiaceae</taxon>
        <taxon>Quisquiliibacterium</taxon>
    </lineage>
</organism>